<comment type="caution">
    <text evidence="1">The sequence shown here is derived from an EMBL/GenBank/DDBJ whole genome shotgun (WGS) entry which is preliminary data.</text>
</comment>
<reference evidence="1 2" key="1">
    <citation type="submission" date="2021-06" db="EMBL/GenBank/DDBJ databases">
        <title>Caerostris extrusa draft genome.</title>
        <authorList>
            <person name="Kono N."/>
            <person name="Arakawa K."/>
        </authorList>
    </citation>
    <scope>NUCLEOTIDE SEQUENCE [LARGE SCALE GENOMIC DNA]</scope>
</reference>
<dbReference type="EMBL" id="BPLR01005619">
    <property type="protein sequence ID" value="GIY03757.1"/>
    <property type="molecule type" value="Genomic_DNA"/>
</dbReference>
<proteinExistence type="predicted"/>
<keyword evidence="2" id="KW-1185">Reference proteome</keyword>
<evidence type="ECO:0000313" key="2">
    <source>
        <dbReference type="Proteomes" id="UP001054945"/>
    </source>
</evidence>
<evidence type="ECO:0000313" key="1">
    <source>
        <dbReference type="EMBL" id="GIY03757.1"/>
    </source>
</evidence>
<dbReference type="AlphaFoldDB" id="A0AAV4Q3A5"/>
<name>A0AAV4Q3A5_CAEEX</name>
<organism evidence="1 2">
    <name type="scientific">Caerostris extrusa</name>
    <name type="common">Bark spider</name>
    <name type="synonym">Caerostris bankana</name>
    <dbReference type="NCBI Taxonomy" id="172846"/>
    <lineage>
        <taxon>Eukaryota</taxon>
        <taxon>Metazoa</taxon>
        <taxon>Ecdysozoa</taxon>
        <taxon>Arthropoda</taxon>
        <taxon>Chelicerata</taxon>
        <taxon>Arachnida</taxon>
        <taxon>Araneae</taxon>
        <taxon>Araneomorphae</taxon>
        <taxon>Entelegynae</taxon>
        <taxon>Araneoidea</taxon>
        <taxon>Araneidae</taxon>
        <taxon>Caerostris</taxon>
    </lineage>
</organism>
<dbReference type="Proteomes" id="UP001054945">
    <property type="component" value="Unassembled WGS sequence"/>
</dbReference>
<gene>
    <name evidence="1" type="ORF">CEXT_198441</name>
</gene>
<protein>
    <submittedName>
        <fullName evidence="1">Uncharacterized protein</fullName>
    </submittedName>
</protein>
<accession>A0AAV4Q3A5</accession>
<sequence>MLFLKHSSFDYFPSQEKRQSDLQAVSGDTLMSHTSYTITERRFLLLEMKATRARSLETLSVIHTEPGGGRRRNNWTSIILLYWVSSESAVTFSNSHKKSKIE</sequence>